<dbReference type="InterPro" id="IPR050829">
    <property type="entry name" value="CorA_MIT"/>
</dbReference>
<dbReference type="InterPro" id="IPR002523">
    <property type="entry name" value="MgTranspt_CorA/ZnTranspt_ZntB"/>
</dbReference>
<dbReference type="Proteomes" id="UP001201980">
    <property type="component" value="Unassembled WGS sequence"/>
</dbReference>
<proteinExistence type="predicted"/>
<keyword evidence="4 6" id="KW-0472">Membrane</keyword>
<dbReference type="GO" id="GO:0046873">
    <property type="term" value="F:metal ion transmembrane transporter activity"/>
    <property type="evidence" value="ECO:0007669"/>
    <property type="project" value="InterPro"/>
</dbReference>
<name>A0AAD5WQX9_9PEZI</name>
<feature type="region of interest" description="Disordered" evidence="5">
    <location>
        <begin position="154"/>
        <end position="178"/>
    </location>
</feature>
<keyword evidence="8" id="KW-1185">Reference proteome</keyword>
<organism evidence="7 8">
    <name type="scientific">Zalerion maritima</name>
    <dbReference type="NCBI Taxonomy" id="339359"/>
    <lineage>
        <taxon>Eukaryota</taxon>
        <taxon>Fungi</taxon>
        <taxon>Dikarya</taxon>
        <taxon>Ascomycota</taxon>
        <taxon>Pezizomycotina</taxon>
        <taxon>Sordariomycetes</taxon>
        <taxon>Lulworthiomycetidae</taxon>
        <taxon>Lulworthiales</taxon>
        <taxon>Lulworthiaceae</taxon>
        <taxon>Zalerion</taxon>
    </lineage>
</organism>
<accession>A0AAD5WQX9</accession>
<evidence type="ECO:0000256" key="5">
    <source>
        <dbReference type="SAM" id="MobiDB-lite"/>
    </source>
</evidence>
<protein>
    <submittedName>
        <fullName evidence="7">Uncharacterized protein</fullName>
    </submittedName>
</protein>
<keyword evidence="3 6" id="KW-1133">Transmembrane helix</keyword>
<evidence type="ECO:0000256" key="4">
    <source>
        <dbReference type="ARBA" id="ARBA00023136"/>
    </source>
</evidence>
<reference evidence="7" key="1">
    <citation type="submission" date="2022-07" db="EMBL/GenBank/DDBJ databases">
        <title>Draft genome sequence of Zalerion maritima ATCC 34329, a (micro)plastics degrading marine fungus.</title>
        <authorList>
            <person name="Paco A."/>
            <person name="Goncalves M.F.M."/>
            <person name="Rocha-Santos T.A.P."/>
            <person name="Alves A."/>
        </authorList>
    </citation>
    <scope>NUCLEOTIDE SEQUENCE</scope>
    <source>
        <strain evidence="7">ATCC 34329</strain>
    </source>
</reference>
<feature type="transmembrane region" description="Helical" evidence="6">
    <location>
        <begin position="788"/>
        <end position="808"/>
    </location>
</feature>
<evidence type="ECO:0000313" key="7">
    <source>
        <dbReference type="EMBL" id="KAJ2900760.1"/>
    </source>
</evidence>
<dbReference type="PANTHER" id="PTHR47685:SF1">
    <property type="entry name" value="MAGNESIUM TRANSPORT PROTEIN CORA"/>
    <property type="match status" value="1"/>
</dbReference>
<sequence>MELSGQPLRGHTTCAQQAAPCPRDEPHGACIQDRLRHYLGCVEIQDRPTFFDIDGPPYQVEFDRILRRLSNTNGTSTSNLRTIASSEAAQLMDQWRQRCTEHLRRVQSIREALSLDPEESHLVHAIEASYKMWICSGEYQRGLPVVQGWRRGGKAVSDPVPEKTTQTEGFDETSPTQTYDPDEFIKARVIHFIEGRPVQAELPGVAPHQYCPISELLSKDEFNVASRKYRPDRVKYIHLPSNNMSWVESLIARYYNEEHPNIDRHGEEITHSNTVLRPESWRAQQLGGTNGVTKPFAPRSMRPMCETIPDDADLTHSSRMNNIVLFMPYLHWETGSNHATFAKFIQQTNFAHKVSLEARERQARDFARRSRAALSVIRRPKAVLHAQKPDLMRCRLPSRNVRSVSELVQVFQPIMLPGKLKKDRHGRLLVSSSLAQYLLDASRLYAGIQNYRDKKLIKKYLHADPPMHPRRTLDKAHVLNARTWRAKDQVVYRATSTDPQSFHHYDPARGVWPDHEGLGIYETCPDCIKNISKTPRLIMVDQLWMWVLDKSTVVTAFPMQYGDIKDTDSDIHLAIRDRITHMDGRGIRSAFDVGLLVLEEVFDHLWEPSKALLNEQQPQVLNIFSASISDIKTKQTLALSKFWHWSEIAQENYGRGDVLDLLRIPIQGIGGEGKLLVEIKDSLDELDTMVEISTTQKTIIGDFIELGKAKLYTQKIPGEYVCFCRNADAVRSKMTTRIKVLEELKSTASSVQMAIRDTLGLKQQQDELTQAWRAEVQARENVTQSRSIMVFTVVSVIFLPLTWVTGIFGMNTMEFADGNRVTLSNQFAVMFPLSASVIIIAMVVAYSSQARRLTRTTLSLVMVTLRLYRLHAYIQWGFRWLTNKMEKKTLGQYREILRSEREMHLSRVRDRIEQEEGRILGIPAAATKKSRWFKRRGGFERSMDGASST</sequence>
<evidence type="ECO:0000313" key="8">
    <source>
        <dbReference type="Proteomes" id="UP001201980"/>
    </source>
</evidence>
<comment type="subcellular location">
    <subcellularLocation>
        <location evidence="1">Membrane</location>
        <topology evidence="1">Multi-pass membrane protein</topology>
    </subcellularLocation>
</comment>
<feature type="compositionally biased region" description="Polar residues" evidence="5">
    <location>
        <begin position="163"/>
        <end position="178"/>
    </location>
</feature>
<dbReference type="InterPro" id="IPR045863">
    <property type="entry name" value="CorA_TM1_TM2"/>
</dbReference>
<evidence type="ECO:0000256" key="2">
    <source>
        <dbReference type="ARBA" id="ARBA00022692"/>
    </source>
</evidence>
<keyword evidence="2 6" id="KW-0812">Transmembrane</keyword>
<dbReference type="AlphaFoldDB" id="A0AAD5WQX9"/>
<dbReference type="Gene3D" id="1.20.58.340">
    <property type="entry name" value="Magnesium transport protein CorA, transmembrane region"/>
    <property type="match status" value="1"/>
</dbReference>
<evidence type="ECO:0000256" key="1">
    <source>
        <dbReference type="ARBA" id="ARBA00004141"/>
    </source>
</evidence>
<comment type="caution">
    <text evidence="7">The sequence shown here is derived from an EMBL/GenBank/DDBJ whole genome shotgun (WGS) entry which is preliminary data.</text>
</comment>
<dbReference type="SUPFAM" id="SSF144083">
    <property type="entry name" value="Magnesium transport protein CorA, transmembrane region"/>
    <property type="match status" value="1"/>
</dbReference>
<evidence type="ECO:0000256" key="3">
    <source>
        <dbReference type="ARBA" id="ARBA00022989"/>
    </source>
</evidence>
<gene>
    <name evidence="7" type="ORF">MKZ38_002251</name>
</gene>
<dbReference type="Pfam" id="PF01544">
    <property type="entry name" value="CorA"/>
    <property type="match status" value="1"/>
</dbReference>
<dbReference type="GO" id="GO:0016020">
    <property type="term" value="C:membrane"/>
    <property type="evidence" value="ECO:0007669"/>
    <property type="project" value="UniProtKB-SubCell"/>
</dbReference>
<feature type="transmembrane region" description="Helical" evidence="6">
    <location>
        <begin position="828"/>
        <end position="846"/>
    </location>
</feature>
<dbReference type="PANTHER" id="PTHR47685">
    <property type="entry name" value="MAGNESIUM TRANSPORT PROTEIN CORA"/>
    <property type="match status" value="1"/>
</dbReference>
<evidence type="ECO:0000256" key="6">
    <source>
        <dbReference type="SAM" id="Phobius"/>
    </source>
</evidence>
<dbReference type="EMBL" id="JAKWBI020000166">
    <property type="protein sequence ID" value="KAJ2900760.1"/>
    <property type="molecule type" value="Genomic_DNA"/>
</dbReference>